<organism evidence="2 3">
    <name type="scientific">Levilactobacillus zymae</name>
    <dbReference type="NCBI Taxonomy" id="267363"/>
    <lineage>
        <taxon>Bacteria</taxon>
        <taxon>Bacillati</taxon>
        <taxon>Bacillota</taxon>
        <taxon>Bacilli</taxon>
        <taxon>Lactobacillales</taxon>
        <taxon>Lactobacillaceae</taxon>
        <taxon>Levilactobacillus</taxon>
    </lineage>
</organism>
<feature type="transmembrane region" description="Helical" evidence="1">
    <location>
        <begin position="12"/>
        <end position="32"/>
    </location>
</feature>
<sequence length="59" mass="6683">MRVSFNHKFYRNWPFWVGIALLVGDGCLRLFAGLLSDPLGVMIGLMWVAIGLFYPLGRP</sequence>
<gene>
    <name evidence="2" type="ORF">LZY01_13010</name>
</gene>
<name>A0ABQ0WWW3_9LACO</name>
<accession>A0ABQ0WWW3</accession>
<keyword evidence="1" id="KW-0812">Transmembrane</keyword>
<proteinExistence type="predicted"/>
<feature type="transmembrane region" description="Helical" evidence="1">
    <location>
        <begin position="38"/>
        <end position="56"/>
    </location>
</feature>
<comment type="caution">
    <text evidence="2">The sequence shown here is derived from an EMBL/GenBank/DDBJ whole genome shotgun (WGS) entry which is preliminary data.</text>
</comment>
<dbReference type="Proteomes" id="UP000321794">
    <property type="component" value="Unassembled WGS sequence"/>
</dbReference>
<dbReference type="RefSeq" id="WP_057733784.1">
    <property type="nucleotide sequence ID" value="NZ_BJZK01000014.1"/>
</dbReference>
<evidence type="ECO:0000313" key="3">
    <source>
        <dbReference type="Proteomes" id="UP000321794"/>
    </source>
</evidence>
<keyword evidence="3" id="KW-1185">Reference proteome</keyword>
<reference evidence="2 3" key="1">
    <citation type="submission" date="2019-07" db="EMBL/GenBank/DDBJ databases">
        <title>Whole genome shotgun sequence of Lactobacillus zymae NBRC 107157.</title>
        <authorList>
            <person name="Hosoyama A."/>
            <person name="Uohara A."/>
            <person name="Ohji S."/>
            <person name="Ichikawa N."/>
        </authorList>
    </citation>
    <scope>NUCLEOTIDE SEQUENCE [LARGE SCALE GENOMIC DNA]</scope>
    <source>
        <strain evidence="2 3">NBRC 107157</strain>
    </source>
</reference>
<keyword evidence="1" id="KW-1133">Transmembrane helix</keyword>
<protein>
    <submittedName>
        <fullName evidence="2">Uncharacterized protein</fullName>
    </submittedName>
</protein>
<evidence type="ECO:0000256" key="1">
    <source>
        <dbReference type="SAM" id="Phobius"/>
    </source>
</evidence>
<dbReference type="EMBL" id="BJZK01000014">
    <property type="protein sequence ID" value="GEO72133.1"/>
    <property type="molecule type" value="Genomic_DNA"/>
</dbReference>
<evidence type="ECO:0000313" key="2">
    <source>
        <dbReference type="EMBL" id="GEO72133.1"/>
    </source>
</evidence>
<keyword evidence="1" id="KW-0472">Membrane</keyword>